<dbReference type="Gene3D" id="1.20.120.530">
    <property type="entry name" value="GntR ligand-binding domain-like"/>
    <property type="match status" value="1"/>
</dbReference>
<evidence type="ECO:0000256" key="3">
    <source>
        <dbReference type="ARBA" id="ARBA00023163"/>
    </source>
</evidence>
<keyword evidence="1" id="KW-0805">Transcription regulation</keyword>
<sequence length="227" mass="24328">MRLSEAAGAEHGAGTAQRVAASLRDRIAGGGLKPGEQLPEAALAEAYGVSRNTVREAFRLLLHERLVVHEFNRGVFVRVPAPADIVDIYAVRCALETAGVRAAGQASPPLLAEVLRAVEEGEKAAANGDWPHVADAGIRFHRALAALAGSPRTDCYMSAILAELRLVFQDMPSPAHLHEPFVGRNRAIAELVRRSELSAAEAELTSYLADSRQLILDTLNAQAEERA</sequence>
<dbReference type="PANTHER" id="PTHR43537">
    <property type="entry name" value="TRANSCRIPTIONAL REGULATOR, GNTR FAMILY"/>
    <property type="match status" value="1"/>
</dbReference>
<dbReference type="RefSeq" id="WP_229923206.1">
    <property type="nucleotide sequence ID" value="NZ_BNBN01000002.1"/>
</dbReference>
<evidence type="ECO:0000256" key="2">
    <source>
        <dbReference type="ARBA" id="ARBA00023125"/>
    </source>
</evidence>
<dbReference type="InterPro" id="IPR036388">
    <property type="entry name" value="WH-like_DNA-bd_sf"/>
</dbReference>
<dbReference type="PROSITE" id="PS50949">
    <property type="entry name" value="HTH_GNTR"/>
    <property type="match status" value="1"/>
</dbReference>
<dbReference type="GO" id="GO:0003677">
    <property type="term" value="F:DNA binding"/>
    <property type="evidence" value="ECO:0007669"/>
    <property type="project" value="UniProtKB-KW"/>
</dbReference>
<dbReference type="SMART" id="SM00895">
    <property type="entry name" value="FCD"/>
    <property type="match status" value="1"/>
</dbReference>
<gene>
    <name evidence="5" type="ORF">HNQ79_000865</name>
</gene>
<dbReference type="EMBL" id="JACHEM010000002">
    <property type="protein sequence ID" value="MBB6434417.1"/>
    <property type="molecule type" value="Genomic_DNA"/>
</dbReference>
<dbReference type="CDD" id="cd07377">
    <property type="entry name" value="WHTH_GntR"/>
    <property type="match status" value="1"/>
</dbReference>
<dbReference type="GO" id="GO:0003700">
    <property type="term" value="F:DNA-binding transcription factor activity"/>
    <property type="evidence" value="ECO:0007669"/>
    <property type="project" value="InterPro"/>
</dbReference>
<dbReference type="InterPro" id="IPR008920">
    <property type="entry name" value="TF_FadR/GntR_C"/>
</dbReference>
<dbReference type="InterPro" id="IPR036390">
    <property type="entry name" value="WH_DNA-bd_sf"/>
</dbReference>
<keyword evidence="3" id="KW-0804">Transcription</keyword>
<proteinExistence type="predicted"/>
<dbReference type="SMART" id="SM00345">
    <property type="entry name" value="HTH_GNTR"/>
    <property type="match status" value="1"/>
</dbReference>
<dbReference type="PANTHER" id="PTHR43537:SF45">
    <property type="entry name" value="GNTR FAMILY REGULATORY PROTEIN"/>
    <property type="match status" value="1"/>
</dbReference>
<dbReference type="Pfam" id="PF00392">
    <property type="entry name" value="GntR"/>
    <property type="match status" value="1"/>
</dbReference>
<dbReference type="SUPFAM" id="SSF46785">
    <property type="entry name" value="Winged helix' DNA-binding domain"/>
    <property type="match status" value="1"/>
</dbReference>
<feature type="domain" description="HTH gntR-type" evidence="4">
    <location>
        <begin position="13"/>
        <end position="80"/>
    </location>
</feature>
<evidence type="ECO:0000256" key="1">
    <source>
        <dbReference type="ARBA" id="ARBA00023015"/>
    </source>
</evidence>
<evidence type="ECO:0000313" key="6">
    <source>
        <dbReference type="Proteomes" id="UP000540423"/>
    </source>
</evidence>
<dbReference type="Gene3D" id="1.10.10.10">
    <property type="entry name" value="Winged helix-like DNA-binding domain superfamily/Winged helix DNA-binding domain"/>
    <property type="match status" value="1"/>
</dbReference>
<protein>
    <submittedName>
        <fullName evidence="5">DNA-binding GntR family transcriptional regulator</fullName>
    </submittedName>
</protein>
<organism evidence="5 6">
    <name type="scientific">Streptomyces candidus</name>
    <dbReference type="NCBI Taxonomy" id="67283"/>
    <lineage>
        <taxon>Bacteria</taxon>
        <taxon>Bacillati</taxon>
        <taxon>Actinomycetota</taxon>
        <taxon>Actinomycetes</taxon>
        <taxon>Kitasatosporales</taxon>
        <taxon>Streptomycetaceae</taxon>
        <taxon>Streptomyces</taxon>
    </lineage>
</organism>
<keyword evidence="2 5" id="KW-0238">DNA-binding</keyword>
<dbReference type="SUPFAM" id="SSF48008">
    <property type="entry name" value="GntR ligand-binding domain-like"/>
    <property type="match status" value="1"/>
</dbReference>
<reference evidence="5 6" key="1">
    <citation type="submission" date="2020-08" db="EMBL/GenBank/DDBJ databases">
        <title>Genomic Encyclopedia of Type Strains, Phase IV (KMG-IV): sequencing the most valuable type-strain genomes for metagenomic binning, comparative biology and taxonomic classification.</title>
        <authorList>
            <person name="Goeker M."/>
        </authorList>
    </citation>
    <scope>NUCLEOTIDE SEQUENCE [LARGE SCALE GENOMIC DNA]</scope>
    <source>
        <strain evidence="5 6">DSM 40141</strain>
    </source>
</reference>
<accession>A0A7X0HB66</accession>
<dbReference type="Proteomes" id="UP000540423">
    <property type="component" value="Unassembled WGS sequence"/>
</dbReference>
<dbReference type="InterPro" id="IPR000524">
    <property type="entry name" value="Tscrpt_reg_HTH_GntR"/>
</dbReference>
<evidence type="ECO:0000313" key="5">
    <source>
        <dbReference type="EMBL" id="MBB6434417.1"/>
    </source>
</evidence>
<dbReference type="AlphaFoldDB" id="A0A7X0HB66"/>
<comment type="caution">
    <text evidence="5">The sequence shown here is derived from an EMBL/GenBank/DDBJ whole genome shotgun (WGS) entry which is preliminary data.</text>
</comment>
<keyword evidence="6" id="KW-1185">Reference proteome</keyword>
<dbReference type="Pfam" id="PF07729">
    <property type="entry name" value="FCD"/>
    <property type="match status" value="1"/>
</dbReference>
<evidence type="ECO:0000259" key="4">
    <source>
        <dbReference type="PROSITE" id="PS50949"/>
    </source>
</evidence>
<dbReference type="InterPro" id="IPR011711">
    <property type="entry name" value="GntR_C"/>
</dbReference>
<name>A0A7X0HB66_9ACTN</name>